<keyword evidence="2" id="KW-1185">Reference proteome</keyword>
<proteinExistence type="predicted"/>
<evidence type="ECO:0000313" key="2">
    <source>
        <dbReference type="Proteomes" id="UP001165083"/>
    </source>
</evidence>
<dbReference type="AlphaFoldDB" id="A0A9W6WN09"/>
<reference evidence="1" key="1">
    <citation type="submission" date="2023-04" db="EMBL/GenBank/DDBJ databases">
        <title>Phytophthora lilii NBRC 32176.</title>
        <authorList>
            <person name="Ichikawa N."/>
            <person name="Sato H."/>
            <person name="Tonouchi N."/>
        </authorList>
    </citation>
    <scope>NUCLEOTIDE SEQUENCE</scope>
    <source>
        <strain evidence="1">NBRC 32176</strain>
    </source>
</reference>
<sequence>MAEVLVSVKTSFNKRLLEVWCDFDWLVDVDTVTDEFILTKVDEITSSVKNKTVPDVAALFKENVKINLAEGDVRERVMQFFENAASTLKSKGGTSSSGATKVSD</sequence>
<dbReference type="EMBL" id="BSXW01000051">
    <property type="protein sequence ID" value="GMF10719.1"/>
    <property type="molecule type" value="Genomic_DNA"/>
</dbReference>
<accession>A0A9W6WN09</accession>
<name>A0A9W6WN09_9STRA</name>
<protein>
    <submittedName>
        <fullName evidence="1">Unnamed protein product</fullName>
    </submittedName>
</protein>
<gene>
    <name evidence="1" type="ORF">Plil01_000149700</name>
</gene>
<dbReference type="Proteomes" id="UP001165083">
    <property type="component" value="Unassembled WGS sequence"/>
</dbReference>
<dbReference type="OrthoDB" id="120736at2759"/>
<organism evidence="1 2">
    <name type="scientific">Phytophthora lilii</name>
    <dbReference type="NCBI Taxonomy" id="2077276"/>
    <lineage>
        <taxon>Eukaryota</taxon>
        <taxon>Sar</taxon>
        <taxon>Stramenopiles</taxon>
        <taxon>Oomycota</taxon>
        <taxon>Peronosporomycetes</taxon>
        <taxon>Peronosporales</taxon>
        <taxon>Peronosporaceae</taxon>
        <taxon>Phytophthora</taxon>
    </lineage>
</organism>
<comment type="caution">
    <text evidence="1">The sequence shown here is derived from an EMBL/GenBank/DDBJ whole genome shotgun (WGS) entry which is preliminary data.</text>
</comment>
<evidence type="ECO:0000313" key="1">
    <source>
        <dbReference type="EMBL" id="GMF10719.1"/>
    </source>
</evidence>